<dbReference type="PANTHER" id="PTHR43244:SF1">
    <property type="entry name" value="5,10-METHYLENETETRAHYDROMETHANOPTERIN REDUCTASE"/>
    <property type="match status" value="1"/>
</dbReference>
<sequence>MTQVDKSFRPALSVVATPNKRRAILDLAVEAENRGFSGLACPSLGGTMGLCVSLAHVTSRINYWTSIQPIYYSHPVEAANTVAHINEMSNGRFRYGIGVSHGPVTQRLGVETGKPLSDIKNYVAAMRTNERFGGQLPPIYLATLRNKMLELASEISEGAIWANASLSHMATQLGEVPTAVRDDFFLSNMIPTVIDDDIEAARAINRRTLTGYVSLPNYRNYWRAAGYNNEMDSIEEALDAGNKEALTGLMTNEWLDDCTISGSASHVRERLADWANAGVMPIAVMSSTTGGQAKAISELFETYN</sequence>
<keyword evidence="1" id="KW-0560">Oxidoreductase</keyword>
<dbReference type="AlphaFoldDB" id="A0A6J6K1D9"/>
<gene>
    <name evidence="3" type="ORF">UFOPK2214_00044</name>
</gene>
<protein>
    <submittedName>
        <fullName evidence="3">Unannotated protein</fullName>
    </submittedName>
</protein>
<dbReference type="GO" id="GO:0016705">
    <property type="term" value="F:oxidoreductase activity, acting on paired donors, with incorporation or reduction of molecular oxygen"/>
    <property type="evidence" value="ECO:0007669"/>
    <property type="project" value="InterPro"/>
</dbReference>
<dbReference type="InterPro" id="IPR050564">
    <property type="entry name" value="F420-G6PD/mer"/>
</dbReference>
<proteinExistence type="predicted"/>
<evidence type="ECO:0000313" key="3">
    <source>
        <dbReference type="EMBL" id="CAB4643036.1"/>
    </source>
</evidence>
<accession>A0A6J6K1D9</accession>
<dbReference type="Gene3D" id="3.20.20.30">
    <property type="entry name" value="Luciferase-like domain"/>
    <property type="match status" value="1"/>
</dbReference>
<dbReference type="InterPro" id="IPR036661">
    <property type="entry name" value="Luciferase-like_sf"/>
</dbReference>
<name>A0A6J6K1D9_9ZZZZ</name>
<organism evidence="3">
    <name type="scientific">freshwater metagenome</name>
    <dbReference type="NCBI Taxonomy" id="449393"/>
    <lineage>
        <taxon>unclassified sequences</taxon>
        <taxon>metagenomes</taxon>
        <taxon>ecological metagenomes</taxon>
    </lineage>
</organism>
<dbReference type="InterPro" id="IPR011251">
    <property type="entry name" value="Luciferase-like_dom"/>
</dbReference>
<dbReference type="Pfam" id="PF00296">
    <property type="entry name" value="Bac_luciferase"/>
    <property type="match status" value="1"/>
</dbReference>
<dbReference type="SUPFAM" id="SSF51679">
    <property type="entry name" value="Bacterial luciferase-like"/>
    <property type="match status" value="1"/>
</dbReference>
<evidence type="ECO:0000256" key="1">
    <source>
        <dbReference type="ARBA" id="ARBA00023002"/>
    </source>
</evidence>
<dbReference type="PANTHER" id="PTHR43244">
    <property type="match status" value="1"/>
</dbReference>
<reference evidence="3" key="1">
    <citation type="submission" date="2020-05" db="EMBL/GenBank/DDBJ databases">
        <authorList>
            <person name="Chiriac C."/>
            <person name="Salcher M."/>
            <person name="Ghai R."/>
            <person name="Kavagutti S V."/>
        </authorList>
    </citation>
    <scope>NUCLEOTIDE SEQUENCE</scope>
</reference>
<feature type="domain" description="Luciferase-like" evidence="2">
    <location>
        <begin position="16"/>
        <end position="279"/>
    </location>
</feature>
<dbReference type="EMBL" id="CAEZWJ010000001">
    <property type="protein sequence ID" value="CAB4643036.1"/>
    <property type="molecule type" value="Genomic_DNA"/>
</dbReference>
<evidence type="ECO:0000259" key="2">
    <source>
        <dbReference type="Pfam" id="PF00296"/>
    </source>
</evidence>